<dbReference type="PANTHER" id="PTHR30349:SF41">
    <property type="entry name" value="INTEGRASE_RECOMBINASE PROTEIN MJ0367-RELATED"/>
    <property type="match status" value="1"/>
</dbReference>
<dbReference type="InterPro" id="IPR050090">
    <property type="entry name" value="Tyrosine_recombinase_XerCD"/>
</dbReference>
<dbReference type="InterPro" id="IPR013762">
    <property type="entry name" value="Integrase-like_cat_sf"/>
</dbReference>
<feature type="domain" description="Tyr recombinase" evidence="5">
    <location>
        <begin position="259"/>
        <end position="446"/>
    </location>
</feature>
<evidence type="ECO:0000313" key="6">
    <source>
        <dbReference type="EMBL" id="MFG1372181.1"/>
    </source>
</evidence>
<evidence type="ECO:0000256" key="4">
    <source>
        <dbReference type="ARBA" id="ARBA00023172"/>
    </source>
</evidence>
<keyword evidence="2" id="KW-0229">DNA integration</keyword>
<evidence type="ECO:0000313" key="7">
    <source>
        <dbReference type="Proteomes" id="UP001604002"/>
    </source>
</evidence>
<dbReference type="Gene3D" id="1.10.443.10">
    <property type="entry name" value="Intergrase catalytic core"/>
    <property type="match status" value="1"/>
</dbReference>
<organism evidence="6 7">
    <name type="scientific">Xanthobacter oligotrophicus</name>
    <dbReference type="NCBI Taxonomy" id="2607286"/>
    <lineage>
        <taxon>Bacteria</taxon>
        <taxon>Pseudomonadati</taxon>
        <taxon>Pseudomonadota</taxon>
        <taxon>Alphaproteobacteria</taxon>
        <taxon>Hyphomicrobiales</taxon>
        <taxon>Xanthobacteraceae</taxon>
        <taxon>Xanthobacter</taxon>
    </lineage>
</organism>
<protein>
    <submittedName>
        <fullName evidence="6">Tyrosine-type recombinase/integrase</fullName>
    </submittedName>
</protein>
<dbReference type="InterPro" id="IPR011010">
    <property type="entry name" value="DNA_brk_join_enz"/>
</dbReference>
<dbReference type="Pfam" id="PF00589">
    <property type="entry name" value="Phage_integrase"/>
    <property type="match status" value="1"/>
</dbReference>
<proteinExistence type="inferred from homology"/>
<dbReference type="Proteomes" id="UP001604002">
    <property type="component" value="Unassembled WGS sequence"/>
</dbReference>
<dbReference type="InterPro" id="IPR002104">
    <property type="entry name" value="Integrase_catalytic"/>
</dbReference>
<keyword evidence="7" id="KW-1185">Reference proteome</keyword>
<accession>A0ABW6ZWE8</accession>
<keyword evidence="3" id="KW-0238">DNA-binding</keyword>
<reference evidence="6 7" key="1">
    <citation type="submission" date="2024-02" db="EMBL/GenBank/DDBJ databases">
        <title>Expansion and revision of Xanthobacter and proposal of Roseixanthobacter gen. nov.</title>
        <authorList>
            <person name="Soltysiak M.P.M."/>
            <person name="Jalihal A."/>
            <person name="Ory A."/>
            <person name="Chrisophersen C."/>
            <person name="Lee A.D."/>
            <person name="Boulton J."/>
            <person name="Springer M."/>
        </authorList>
    </citation>
    <scope>NUCLEOTIDE SEQUENCE [LARGE SCALE GENOMIC DNA]</scope>
    <source>
        <strain evidence="6 7">23A</strain>
    </source>
</reference>
<name>A0ABW6ZWE8_9HYPH</name>
<evidence type="ECO:0000256" key="2">
    <source>
        <dbReference type="ARBA" id="ARBA00022908"/>
    </source>
</evidence>
<keyword evidence="4" id="KW-0233">DNA recombination</keyword>
<evidence type="ECO:0000256" key="1">
    <source>
        <dbReference type="ARBA" id="ARBA00008857"/>
    </source>
</evidence>
<dbReference type="SUPFAM" id="SSF56349">
    <property type="entry name" value="DNA breaking-rejoining enzymes"/>
    <property type="match status" value="1"/>
</dbReference>
<evidence type="ECO:0000256" key="3">
    <source>
        <dbReference type="ARBA" id="ARBA00023125"/>
    </source>
</evidence>
<dbReference type="PANTHER" id="PTHR30349">
    <property type="entry name" value="PHAGE INTEGRASE-RELATED"/>
    <property type="match status" value="1"/>
</dbReference>
<sequence length="456" mass="51006">MARSTTTDRRWLELKDGKWRVTVAVPRKLHGKLGTRLKRPLNTDSLAVANRLKWPVVAEFKRQIEEAGGTKGKDPLLDEALALAAYRRTVDNPAELALLADTVAERAHEIAGQPVSEERDPDTGEPVPVYDRKREGRARQYADIAAGRATPLDAHHAAYMAQQHTKARTQADDMRAIGFLKEWCEKERVPPVVEAITRRQATRFADGLGAVAGGRGAVTLNKYLGRLSRYWQWMEHREHVAANVWHGIKIAPPPTPHDELERAFTNDEMVALLSGPATPAMHDLMRIAALTGARLDAIVDLKVGDCADDLFVFKPQKKEPAPRAVPIHPALRAIVKRRTAGKKPEDDLFPEWPAPRKVGSLRERSFKASNAFTAYRREVGVDAVIPGKRRSLVNFHSFRRWFITQAERADVPESIIAVVVGHKREGMTLGRYSAGPLQEQARRCVEAVRLPEKAKR</sequence>
<dbReference type="RefSeq" id="WP_393992088.1">
    <property type="nucleotide sequence ID" value="NZ_JBAFVH010000004.1"/>
</dbReference>
<dbReference type="EMBL" id="JBAFVH010000004">
    <property type="protein sequence ID" value="MFG1372181.1"/>
    <property type="molecule type" value="Genomic_DNA"/>
</dbReference>
<dbReference type="PROSITE" id="PS51898">
    <property type="entry name" value="TYR_RECOMBINASE"/>
    <property type="match status" value="1"/>
</dbReference>
<comment type="similarity">
    <text evidence="1">Belongs to the 'phage' integrase family.</text>
</comment>
<evidence type="ECO:0000259" key="5">
    <source>
        <dbReference type="PROSITE" id="PS51898"/>
    </source>
</evidence>
<gene>
    <name evidence="6" type="ORF">V5F32_08405</name>
</gene>
<comment type="caution">
    <text evidence="6">The sequence shown here is derived from an EMBL/GenBank/DDBJ whole genome shotgun (WGS) entry which is preliminary data.</text>
</comment>